<evidence type="ECO:0000313" key="3">
    <source>
        <dbReference type="Proteomes" id="UP001358586"/>
    </source>
</evidence>
<dbReference type="PANTHER" id="PTHR36482">
    <property type="entry name" value="OSJNBA0024J22.15 PROTEIN"/>
    <property type="match status" value="1"/>
</dbReference>
<feature type="compositionally biased region" description="Polar residues" evidence="1">
    <location>
        <begin position="47"/>
        <end position="64"/>
    </location>
</feature>
<accession>A0ABR0PQN7</accession>
<keyword evidence="3" id="KW-1185">Reference proteome</keyword>
<proteinExistence type="predicted"/>
<organism evidence="2 3">
    <name type="scientific">Gossypium arboreum</name>
    <name type="common">Tree cotton</name>
    <name type="synonym">Gossypium nanking</name>
    <dbReference type="NCBI Taxonomy" id="29729"/>
    <lineage>
        <taxon>Eukaryota</taxon>
        <taxon>Viridiplantae</taxon>
        <taxon>Streptophyta</taxon>
        <taxon>Embryophyta</taxon>
        <taxon>Tracheophyta</taxon>
        <taxon>Spermatophyta</taxon>
        <taxon>Magnoliopsida</taxon>
        <taxon>eudicotyledons</taxon>
        <taxon>Gunneridae</taxon>
        <taxon>Pentapetalae</taxon>
        <taxon>rosids</taxon>
        <taxon>malvids</taxon>
        <taxon>Malvales</taxon>
        <taxon>Malvaceae</taxon>
        <taxon>Malvoideae</taxon>
        <taxon>Gossypium</taxon>
    </lineage>
</organism>
<feature type="region of interest" description="Disordered" evidence="1">
    <location>
        <begin position="47"/>
        <end position="76"/>
    </location>
</feature>
<evidence type="ECO:0000256" key="1">
    <source>
        <dbReference type="SAM" id="MobiDB-lite"/>
    </source>
</evidence>
<name>A0ABR0PQN7_GOSAR</name>
<evidence type="ECO:0000313" key="2">
    <source>
        <dbReference type="EMBL" id="KAK5826649.1"/>
    </source>
</evidence>
<dbReference type="Proteomes" id="UP001358586">
    <property type="component" value="Chromosome 6"/>
</dbReference>
<dbReference type="EMBL" id="JARKNE010000006">
    <property type="protein sequence ID" value="KAK5826649.1"/>
    <property type="molecule type" value="Genomic_DNA"/>
</dbReference>
<gene>
    <name evidence="2" type="ORF">PVK06_021575</name>
</gene>
<dbReference type="PANTHER" id="PTHR36482:SF8">
    <property type="match status" value="1"/>
</dbReference>
<dbReference type="InterPro" id="IPR053085">
    <property type="entry name" value="Jasmonate-induced_protein"/>
</dbReference>
<sequence>MAAINPAVAAPYSMGVHRNTATQSHKVMAAANPAVKYGRAASILSTPTQTQSPLLRRNSVPSRSSDTRIMGANPEVLSSPSSSNLMGVLFFTQCQFRNRYGQDLKLEDHIYWHGYGDPPETIAQQSASEFRHSGDTVGSVGAVSYLVGDKVRWIIAWSNSGEDTLELNKVYSEINEVSEEGIDWCSIKESLDQNVPKYTARNNNYGYSADLMIDPMIDPTSNTPTMTATFKCGACY</sequence>
<reference evidence="2 3" key="1">
    <citation type="submission" date="2023-03" db="EMBL/GenBank/DDBJ databases">
        <title>WGS of Gossypium arboreum.</title>
        <authorList>
            <person name="Yu D."/>
        </authorList>
    </citation>
    <scope>NUCLEOTIDE SEQUENCE [LARGE SCALE GENOMIC DNA]</scope>
    <source>
        <tissue evidence="2">Leaf</tissue>
    </source>
</reference>
<protein>
    <submittedName>
        <fullName evidence="2">Uncharacterized protein</fullName>
    </submittedName>
</protein>
<comment type="caution">
    <text evidence="2">The sequence shown here is derived from an EMBL/GenBank/DDBJ whole genome shotgun (WGS) entry which is preliminary data.</text>
</comment>
<dbReference type="Gene3D" id="2.60.270.50">
    <property type="match status" value="1"/>
</dbReference>